<dbReference type="Proteomes" id="UP000887540">
    <property type="component" value="Unplaced"/>
</dbReference>
<protein>
    <submittedName>
        <fullName evidence="3">BHLH domain-containing protein</fullName>
    </submittedName>
</protein>
<feature type="region of interest" description="Disordered" evidence="1">
    <location>
        <begin position="19"/>
        <end position="41"/>
    </location>
</feature>
<proteinExistence type="predicted"/>
<evidence type="ECO:0000313" key="3">
    <source>
        <dbReference type="WBParaSite" id="ACRNAN_scaffold813.g23935.t1"/>
    </source>
</evidence>
<feature type="compositionally biased region" description="Basic residues" evidence="1">
    <location>
        <begin position="30"/>
        <end position="39"/>
    </location>
</feature>
<sequence length="153" mass="17210">MEVDEYGFYVYHKSVSTQERMDASSQTPKKTPRKSKKMQSLKQVLPGTLSKGIESLVRVQEKRHQENRRLTDLSAYAQVLAQSLCELDPKDENLVRYALDRIVLNASMDDMSLVWTITGISTNSVSFQVIPAANNNGMMGMNVHGSAQLDENQ</sequence>
<name>A0A914EII7_9BILA</name>
<keyword evidence="2" id="KW-1185">Reference proteome</keyword>
<organism evidence="2 3">
    <name type="scientific">Acrobeloides nanus</name>
    <dbReference type="NCBI Taxonomy" id="290746"/>
    <lineage>
        <taxon>Eukaryota</taxon>
        <taxon>Metazoa</taxon>
        <taxon>Ecdysozoa</taxon>
        <taxon>Nematoda</taxon>
        <taxon>Chromadorea</taxon>
        <taxon>Rhabditida</taxon>
        <taxon>Tylenchina</taxon>
        <taxon>Cephalobomorpha</taxon>
        <taxon>Cephaloboidea</taxon>
        <taxon>Cephalobidae</taxon>
        <taxon>Acrobeloides</taxon>
    </lineage>
</organism>
<evidence type="ECO:0000313" key="2">
    <source>
        <dbReference type="Proteomes" id="UP000887540"/>
    </source>
</evidence>
<accession>A0A914EII7</accession>
<reference evidence="3" key="1">
    <citation type="submission" date="2022-11" db="UniProtKB">
        <authorList>
            <consortium name="WormBaseParasite"/>
        </authorList>
    </citation>
    <scope>IDENTIFICATION</scope>
</reference>
<evidence type="ECO:0000256" key="1">
    <source>
        <dbReference type="SAM" id="MobiDB-lite"/>
    </source>
</evidence>
<feature type="compositionally biased region" description="Polar residues" evidence="1">
    <location>
        <begin position="19"/>
        <end position="29"/>
    </location>
</feature>
<dbReference type="AlphaFoldDB" id="A0A914EII7"/>
<dbReference type="WBParaSite" id="ACRNAN_scaffold813.g23935.t1">
    <property type="protein sequence ID" value="ACRNAN_scaffold813.g23935.t1"/>
    <property type="gene ID" value="ACRNAN_scaffold813.g23935"/>
</dbReference>